<name>A0A0G1NLU0_9BACT</name>
<dbReference type="InterPro" id="IPR043993">
    <property type="entry name" value="T4SS_pilin"/>
</dbReference>
<keyword evidence="1" id="KW-0812">Transmembrane</keyword>
<dbReference type="EMBL" id="LCLS01000017">
    <property type="protein sequence ID" value="KKU21421.1"/>
    <property type="molecule type" value="Genomic_DNA"/>
</dbReference>
<evidence type="ECO:0000313" key="2">
    <source>
        <dbReference type="EMBL" id="KKU21421.1"/>
    </source>
</evidence>
<accession>A0A0G1NLU0</accession>
<protein>
    <submittedName>
        <fullName evidence="2">Uncharacterized protein</fullName>
    </submittedName>
</protein>
<evidence type="ECO:0000256" key="1">
    <source>
        <dbReference type="SAM" id="Phobius"/>
    </source>
</evidence>
<reference evidence="2 3" key="1">
    <citation type="journal article" date="2015" name="Nature">
        <title>rRNA introns, odd ribosomes, and small enigmatic genomes across a large radiation of phyla.</title>
        <authorList>
            <person name="Brown C.T."/>
            <person name="Hug L.A."/>
            <person name="Thomas B.C."/>
            <person name="Sharon I."/>
            <person name="Castelle C.J."/>
            <person name="Singh A."/>
            <person name="Wilkins M.J."/>
            <person name="Williams K.H."/>
            <person name="Banfield J.F."/>
        </authorList>
    </citation>
    <scope>NUCLEOTIDE SEQUENCE [LARGE SCALE GENOMIC DNA]</scope>
</reference>
<gene>
    <name evidence="2" type="ORF">UX31_C0017G0005</name>
</gene>
<dbReference type="AlphaFoldDB" id="A0A0G1NLU0"/>
<keyword evidence="1" id="KW-0472">Membrane</keyword>
<evidence type="ECO:0000313" key="3">
    <source>
        <dbReference type="Proteomes" id="UP000034107"/>
    </source>
</evidence>
<proteinExistence type="predicted"/>
<feature type="transmembrane region" description="Helical" evidence="1">
    <location>
        <begin position="54"/>
        <end position="75"/>
    </location>
</feature>
<dbReference type="Proteomes" id="UP000034107">
    <property type="component" value="Unassembled WGS sequence"/>
</dbReference>
<dbReference type="Pfam" id="PF18895">
    <property type="entry name" value="T4SS_pilin"/>
    <property type="match status" value="1"/>
</dbReference>
<sequence length="153" mass="16470">MITLLVKIAVAATTDCPEPRSSGLVPICDPSGTNDDLCVPDCNMDQLLFMGEKIVNTLIEIAFVITALFLVIGAFKMIISQGAPERISSAKSNITSAIIGLVIVLVSWAVLNTVLDAFVDKERCENKWYLFQGLKCTAPEDTTASPPVPTPQE</sequence>
<comment type="caution">
    <text evidence="2">The sequence shown here is derived from an EMBL/GenBank/DDBJ whole genome shotgun (WGS) entry which is preliminary data.</text>
</comment>
<feature type="transmembrane region" description="Helical" evidence="1">
    <location>
        <begin position="96"/>
        <end position="115"/>
    </location>
</feature>
<organism evidence="2 3">
    <name type="scientific">Candidatus Nomurabacteria bacterium GW2011_GWA1_46_11</name>
    <dbReference type="NCBI Taxonomy" id="1618732"/>
    <lineage>
        <taxon>Bacteria</taxon>
        <taxon>Candidatus Nomuraibacteriota</taxon>
    </lineage>
</organism>
<keyword evidence="1" id="KW-1133">Transmembrane helix</keyword>